<reference evidence="2" key="2">
    <citation type="submission" date="2017-07" db="EMBL/GenBank/DDBJ databases">
        <title>WGS assembly of Chlamydomonas reinhardtii.</title>
        <authorList>
            <consortium name="Chlamydomonas Annotation Team"/>
            <consortium name="JGI Annotation Team"/>
            <person name="Merchant S.S."/>
            <person name="Prochnik S.E."/>
            <person name="Vallon O."/>
            <person name="Harris E.H."/>
            <person name="Karpowicz S.J."/>
            <person name="Witman G.B."/>
            <person name="Terry A."/>
            <person name="Salamov A."/>
            <person name="Fritz-Laylin L.K."/>
            <person name="Marechal-Drouard L."/>
            <person name="Marshall W.F."/>
            <person name="Qu L.H."/>
            <person name="Nelson D.R."/>
            <person name="Sanderfoot A.A."/>
            <person name="Spalding M.H."/>
            <person name="Kapitonov V.V."/>
            <person name="Ren Q."/>
            <person name="Ferris P."/>
            <person name="Lindquist E."/>
            <person name="Shapiro H."/>
            <person name="Lucas S.M."/>
            <person name="Grimwood J."/>
            <person name="Schmutz J."/>
            <person name="Grigoriev I.V."/>
            <person name="Rokhsar D.S."/>
        </authorList>
    </citation>
    <scope>NUCLEOTIDE SEQUENCE</scope>
    <source>
        <strain evidence="2">CC-503 cw92 mt+</strain>
    </source>
</reference>
<dbReference type="RefSeq" id="XP_042924412.1">
    <property type="nucleotide sequence ID" value="XM_043063705.1"/>
</dbReference>
<evidence type="ECO:0000313" key="2">
    <source>
        <dbReference type="EMBL" id="PNW83085.1"/>
    </source>
</evidence>
<dbReference type="AlphaFoldDB" id="A0A2K3DRA8"/>
<dbReference type="RefSeq" id="XP_042924411.1">
    <property type="nucleotide sequence ID" value="XM_043063706.1"/>
</dbReference>
<keyword evidence="3" id="KW-1185">Reference proteome</keyword>
<dbReference type="GeneID" id="5724506"/>
<dbReference type="Gramene" id="PNW83084">
    <property type="protein sequence ID" value="PNW83084"/>
    <property type="gene ID" value="CHLRE_06g306035v5"/>
</dbReference>
<feature type="region of interest" description="Disordered" evidence="1">
    <location>
        <begin position="1"/>
        <end position="48"/>
    </location>
</feature>
<dbReference type="Gramene" id="PNW83085">
    <property type="protein sequence ID" value="PNW83085"/>
    <property type="gene ID" value="CHLRE_06g306035v5"/>
</dbReference>
<evidence type="ECO:0000313" key="3">
    <source>
        <dbReference type="Proteomes" id="UP000006906"/>
    </source>
</evidence>
<reference evidence="2 3" key="1">
    <citation type="journal article" date="2007" name="Science">
        <title>The Chlamydomonas genome reveals the evolution of key animal and plant functions.</title>
        <authorList>
            <person name="Merchant S.S."/>
            <person name="Prochnik S.E."/>
            <person name="Vallon O."/>
            <person name="Harris E.H."/>
            <person name="Karpowicz S.J."/>
            <person name="Witman G.B."/>
            <person name="Terry A."/>
            <person name="Salamov A."/>
            <person name="Fritz-Laylin L.K."/>
            <person name="Marechal-Drouard L."/>
            <person name="Marshall W.F."/>
            <person name="Qu L.H."/>
            <person name="Nelson D.R."/>
            <person name="Sanderfoot A.A."/>
            <person name="Spalding M.H."/>
            <person name="Kapitonov V.V."/>
            <person name="Ren Q."/>
            <person name="Ferris P."/>
            <person name="Lindquist E."/>
            <person name="Shapiro H."/>
            <person name="Lucas S.M."/>
            <person name="Grimwood J."/>
            <person name="Schmutz J."/>
            <person name="Cardol P."/>
            <person name="Cerutti H."/>
            <person name="Chanfreau G."/>
            <person name="Chen C.L."/>
            <person name="Cognat V."/>
            <person name="Croft M.T."/>
            <person name="Dent R."/>
            <person name="Dutcher S."/>
            <person name="Fernandez E."/>
            <person name="Fukuzawa H."/>
            <person name="Gonzalez-Ballester D."/>
            <person name="Gonzalez-Halphen D."/>
            <person name="Hallmann A."/>
            <person name="Hanikenne M."/>
            <person name="Hippler M."/>
            <person name="Inwood W."/>
            <person name="Jabbari K."/>
            <person name="Kalanon M."/>
            <person name="Kuras R."/>
            <person name="Lefebvre P.A."/>
            <person name="Lemaire S.D."/>
            <person name="Lobanov A.V."/>
            <person name="Lohr M."/>
            <person name="Manuell A."/>
            <person name="Meier I."/>
            <person name="Mets L."/>
            <person name="Mittag M."/>
            <person name="Mittelmeier T."/>
            <person name="Moroney J.V."/>
            <person name="Moseley J."/>
            <person name="Napoli C."/>
            <person name="Nedelcu A.M."/>
            <person name="Niyogi K."/>
            <person name="Novoselov S.V."/>
            <person name="Paulsen I.T."/>
            <person name="Pazour G."/>
            <person name="Purton S."/>
            <person name="Ral J.P."/>
            <person name="Riano-Pachon D.M."/>
            <person name="Riekhof W."/>
            <person name="Rymarquis L."/>
            <person name="Schroda M."/>
            <person name="Stern D."/>
            <person name="Umen J."/>
            <person name="Willows R."/>
            <person name="Wilson N."/>
            <person name="Zimmer S.L."/>
            <person name="Allmer J."/>
            <person name="Balk J."/>
            <person name="Bisova K."/>
            <person name="Chen C.J."/>
            <person name="Elias M."/>
            <person name="Gendler K."/>
            <person name="Hauser C."/>
            <person name="Lamb M.R."/>
            <person name="Ledford H."/>
            <person name="Long J.C."/>
            <person name="Minagawa J."/>
            <person name="Page M.D."/>
            <person name="Pan J."/>
            <person name="Pootakham W."/>
            <person name="Roje S."/>
            <person name="Rose A."/>
            <person name="Stahlberg E."/>
            <person name="Terauchi A.M."/>
            <person name="Yang P."/>
            <person name="Ball S."/>
            <person name="Bowler C."/>
            <person name="Dieckmann C.L."/>
            <person name="Gladyshev V.N."/>
            <person name="Green P."/>
            <person name="Jorgensen R."/>
            <person name="Mayfield S."/>
            <person name="Mueller-Roeber B."/>
            <person name="Rajamani S."/>
            <person name="Sayre R.T."/>
            <person name="Brokstein P."/>
            <person name="Dubchak I."/>
            <person name="Goodstein D."/>
            <person name="Hornick L."/>
            <person name="Huang Y.W."/>
            <person name="Jhaveri J."/>
            <person name="Luo Y."/>
            <person name="Martinez D."/>
            <person name="Ngau W.C."/>
            <person name="Otillar B."/>
            <person name="Poliakov A."/>
            <person name="Porter A."/>
            <person name="Szajkowski L."/>
            <person name="Werner G."/>
            <person name="Zhou K."/>
            <person name="Grigoriev I.V."/>
            <person name="Rokhsar D.S."/>
            <person name="Grossman A.R."/>
        </authorList>
    </citation>
    <scope>NUCLEOTIDE SEQUENCE [LARGE SCALE GENOMIC DNA]</scope>
    <source>
        <strain evidence="3">CC-503</strain>
        <strain evidence="2">CC-503 cw92 mt+</strain>
    </source>
</reference>
<gene>
    <name evidence="2" type="ORF">CHLRE_06g306035v5</name>
</gene>
<protein>
    <submittedName>
        <fullName evidence="2">Uncharacterized protein</fullName>
    </submittedName>
</protein>
<organism evidence="2 3">
    <name type="scientific">Chlamydomonas reinhardtii</name>
    <name type="common">Chlamydomonas smithii</name>
    <dbReference type="NCBI Taxonomy" id="3055"/>
    <lineage>
        <taxon>Eukaryota</taxon>
        <taxon>Viridiplantae</taxon>
        <taxon>Chlorophyta</taxon>
        <taxon>core chlorophytes</taxon>
        <taxon>Chlorophyceae</taxon>
        <taxon>CS clade</taxon>
        <taxon>Chlamydomonadales</taxon>
        <taxon>Chlamydomonadaceae</taxon>
        <taxon>Chlamydomonas</taxon>
    </lineage>
</organism>
<dbReference type="EMBL" id="CM008967">
    <property type="protein sequence ID" value="PNW83084.1"/>
    <property type="molecule type" value="Genomic_DNA"/>
</dbReference>
<dbReference type="KEGG" id="cre:CHLRE_06g306035v5"/>
<evidence type="ECO:0000256" key="1">
    <source>
        <dbReference type="SAM" id="MobiDB-lite"/>
    </source>
</evidence>
<feature type="compositionally biased region" description="Gly residues" evidence="1">
    <location>
        <begin position="18"/>
        <end position="32"/>
    </location>
</feature>
<accession>A0A2K3DRA8</accession>
<dbReference type="EMBL" id="CM008967">
    <property type="protein sequence ID" value="PNW83085.1"/>
    <property type="molecule type" value="Genomic_DNA"/>
</dbReference>
<proteinExistence type="predicted"/>
<name>A0A2K3DRA8_CHLRE</name>
<dbReference type="Proteomes" id="UP000006906">
    <property type="component" value="Chromosome 6"/>
</dbReference>
<sequence>MQGMRQLAQRQQPSQRAGGRGGAGAHGDGLHGGRLQLPCRSGEPQTSSNARYWCQWWAGALAM</sequence>